<dbReference type="Proteomes" id="UP000663671">
    <property type="component" value="Chromosome 6"/>
</dbReference>
<dbReference type="VEuPathDB" id="FungiDB:I7I51_02740"/>
<sequence>MPSESKSNNACEVPLAEAENAASFAECFTDDLVARYKQNALLRLMRYIGGEYDRYHGNESFHHLDIDRFGHKESPLGAKGMRQKQWCTCLHWRVYVLLSVVSQWLSLYCAGPDPVTFKKHVLFIIYISNVWVCRCSMSTHTRGMLRLRTIRKFRAWYRGIWIEVKERHEAAIESVKRYGKIVEGSSFGMEEQSNLSYVQGGRTQDEMPWGTEVWPSQASRSIYA</sequence>
<proteinExistence type="predicted"/>
<evidence type="ECO:0000313" key="1">
    <source>
        <dbReference type="EMBL" id="QSS66552.1"/>
    </source>
</evidence>
<protein>
    <submittedName>
        <fullName evidence="1">Uncharacterized protein</fullName>
    </submittedName>
</protein>
<organism evidence="1 2">
    <name type="scientific">Ajellomyces capsulatus</name>
    <name type="common">Darling's disease fungus</name>
    <name type="synonym">Histoplasma capsulatum</name>
    <dbReference type="NCBI Taxonomy" id="5037"/>
    <lineage>
        <taxon>Eukaryota</taxon>
        <taxon>Fungi</taxon>
        <taxon>Dikarya</taxon>
        <taxon>Ascomycota</taxon>
        <taxon>Pezizomycotina</taxon>
        <taxon>Eurotiomycetes</taxon>
        <taxon>Eurotiomycetidae</taxon>
        <taxon>Onygenales</taxon>
        <taxon>Ajellomycetaceae</taxon>
        <taxon>Histoplasma</taxon>
    </lineage>
</organism>
<dbReference type="EMBL" id="CP069116">
    <property type="protein sequence ID" value="QSS66552.1"/>
    <property type="molecule type" value="Genomic_DNA"/>
</dbReference>
<dbReference type="AlphaFoldDB" id="A0A8A1MPH7"/>
<name>A0A8A1MPH7_AJECA</name>
<reference evidence="1" key="1">
    <citation type="submission" date="2021-01" db="EMBL/GenBank/DDBJ databases">
        <title>Chromosome-level genome assembly of a human fungal pathogen reveals clustering of transcriptionally co-regulated genes.</title>
        <authorList>
            <person name="Voorhies M."/>
            <person name="Cohen S."/>
            <person name="Shea T.P."/>
            <person name="Petrus S."/>
            <person name="Munoz J.F."/>
            <person name="Poplawski S."/>
            <person name="Goldman W.E."/>
            <person name="Michael T."/>
            <person name="Cuomo C.A."/>
            <person name="Sil A."/>
            <person name="Beyhan S."/>
        </authorList>
    </citation>
    <scope>NUCLEOTIDE SEQUENCE</scope>
    <source>
        <strain evidence="1">WU24</strain>
    </source>
</reference>
<evidence type="ECO:0000313" key="2">
    <source>
        <dbReference type="Proteomes" id="UP000663671"/>
    </source>
</evidence>
<gene>
    <name evidence="1" type="ORF">I7I51_02740</name>
</gene>
<accession>A0A8A1MPH7</accession>